<organism evidence="5 6">
    <name type="scientific">Rhodoglobus aureus</name>
    <dbReference type="NCBI Taxonomy" id="191497"/>
    <lineage>
        <taxon>Bacteria</taxon>
        <taxon>Bacillati</taxon>
        <taxon>Actinomycetota</taxon>
        <taxon>Actinomycetes</taxon>
        <taxon>Micrococcales</taxon>
        <taxon>Microbacteriaceae</taxon>
        <taxon>Rhodoglobus</taxon>
    </lineage>
</organism>
<reference evidence="5 6" key="1">
    <citation type="journal article" date="2019" name="Int. J. Syst. Evol. Microbiol.">
        <title>The Global Catalogue of Microorganisms (GCM) 10K type strain sequencing project: providing services to taxonomists for standard genome sequencing and annotation.</title>
        <authorList>
            <consortium name="The Broad Institute Genomics Platform"/>
            <consortium name="The Broad Institute Genome Sequencing Center for Infectious Disease"/>
            <person name="Wu L."/>
            <person name="Ma J."/>
        </authorList>
    </citation>
    <scope>NUCLEOTIDE SEQUENCE [LARGE SCALE GENOMIC DNA]</scope>
    <source>
        <strain evidence="5 6">JCM 12762</strain>
    </source>
</reference>
<accession>A0ABN1VJH0</accession>
<comment type="similarity">
    <text evidence="1">Belongs to the type-I restriction system S methylase family.</text>
</comment>
<dbReference type="Pfam" id="PF01420">
    <property type="entry name" value="Methylase_S"/>
    <property type="match status" value="1"/>
</dbReference>
<keyword evidence="6" id="KW-1185">Reference proteome</keyword>
<sequence>MTQPDGWDTVVLNDLLTGTEYGTSAPTIAEGTRPVVGMRNLRDGHISLDGLGHVDEELQDWSTLELKAGDLLLNRTNSPDLVGRVGIVSEHTNAVFASYLVRLNADTAVVDPYFLNYFLNGSQAQRVIKSLATRGVSQANINPTVLRQHCPVQLPPLSEQRKIAEILQAWDEAIEHVRRLQHVLEARRNAISSELIFGGGQPHGTSWEFVADDWAIRPIGELASETGSRNSALRADTVLTCSKHRGFVRSDEYFGRTVHSADLSNYKLVGRNEFGFPSNHVEEGSIGLQNVVDTGAVSPIYTVFKFDDEVIDARFAYLVLKSPRYTYMFRASTSATVDRRGSLRWPDFSKLPFPVPPLGTQARIVRIVDDLNEDLAQNVKLETQYREQKRGLMQKLLTGEIRVTGDDTENLEAASND</sequence>
<dbReference type="PANTHER" id="PTHR30408:SF12">
    <property type="entry name" value="TYPE I RESTRICTION ENZYME MJAVIII SPECIFICITY SUBUNIT"/>
    <property type="match status" value="1"/>
</dbReference>
<evidence type="ECO:0000256" key="3">
    <source>
        <dbReference type="ARBA" id="ARBA00023125"/>
    </source>
</evidence>
<proteinExistence type="inferred from homology"/>
<evidence type="ECO:0000259" key="4">
    <source>
        <dbReference type="Pfam" id="PF01420"/>
    </source>
</evidence>
<dbReference type="Gene3D" id="3.90.220.20">
    <property type="entry name" value="DNA methylase specificity domains"/>
    <property type="match status" value="2"/>
</dbReference>
<feature type="domain" description="Type I restriction modification DNA specificity" evidence="4">
    <location>
        <begin position="4"/>
        <end position="181"/>
    </location>
</feature>
<evidence type="ECO:0000313" key="5">
    <source>
        <dbReference type="EMBL" id="GAA1211133.1"/>
    </source>
</evidence>
<evidence type="ECO:0000256" key="1">
    <source>
        <dbReference type="ARBA" id="ARBA00010923"/>
    </source>
</evidence>
<evidence type="ECO:0000313" key="6">
    <source>
        <dbReference type="Proteomes" id="UP001500943"/>
    </source>
</evidence>
<comment type="caution">
    <text evidence="5">The sequence shown here is derived from an EMBL/GenBank/DDBJ whole genome shotgun (WGS) entry which is preliminary data.</text>
</comment>
<protein>
    <recommendedName>
        <fullName evidence="4">Type I restriction modification DNA specificity domain-containing protein</fullName>
    </recommendedName>
</protein>
<dbReference type="InterPro" id="IPR044946">
    <property type="entry name" value="Restrct_endonuc_typeI_TRD_sf"/>
</dbReference>
<dbReference type="PANTHER" id="PTHR30408">
    <property type="entry name" value="TYPE-1 RESTRICTION ENZYME ECOKI SPECIFICITY PROTEIN"/>
    <property type="match status" value="1"/>
</dbReference>
<name>A0ABN1VJH0_9MICO</name>
<gene>
    <name evidence="5" type="ORF">GCM10009655_07770</name>
</gene>
<dbReference type="CDD" id="cd17524">
    <property type="entry name" value="RMtype1_S_EcoUTORF5051P-TRD2-CR2_like"/>
    <property type="match status" value="1"/>
</dbReference>
<dbReference type="InterPro" id="IPR000055">
    <property type="entry name" value="Restrct_endonuc_typeI_TRD"/>
</dbReference>
<dbReference type="RefSeq" id="WP_343923346.1">
    <property type="nucleotide sequence ID" value="NZ_BAAAKW010000017.1"/>
</dbReference>
<keyword evidence="2" id="KW-0680">Restriction system</keyword>
<dbReference type="Proteomes" id="UP001500943">
    <property type="component" value="Unassembled WGS sequence"/>
</dbReference>
<dbReference type="SUPFAM" id="SSF116734">
    <property type="entry name" value="DNA methylase specificity domain"/>
    <property type="match status" value="2"/>
</dbReference>
<keyword evidence="3" id="KW-0238">DNA-binding</keyword>
<evidence type="ECO:0000256" key="2">
    <source>
        <dbReference type="ARBA" id="ARBA00022747"/>
    </source>
</evidence>
<dbReference type="EMBL" id="BAAAKW010000017">
    <property type="protein sequence ID" value="GAA1211133.1"/>
    <property type="molecule type" value="Genomic_DNA"/>
</dbReference>
<dbReference type="InterPro" id="IPR052021">
    <property type="entry name" value="Type-I_RS_S_subunit"/>
</dbReference>